<accession>A0A0F9MBN9</accession>
<keyword evidence="1" id="KW-0175">Coiled coil</keyword>
<name>A0A0F9MBN9_9ZZZZ</name>
<gene>
    <name evidence="2" type="ORF">LCGC14_1403880</name>
</gene>
<dbReference type="SUPFAM" id="SSF58113">
    <property type="entry name" value="Apolipoprotein A-I"/>
    <property type="match status" value="1"/>
</dbReference>
<dbReference type="EMBL" id="LAZR01009196">
    <property type="protein sequence ID" value="KKM74085.1"/>
    <property type="molecule type" value="Genomic_DNA"/>
</dbReference>
<reference evidence="2" key="1">
    <citation type="journal article" date="2015" name="Nature">
        <title>Complex archaea that bridge the gap between prokaryotes and eukaryotes.</title>
        <authorList>
            <person name="Spang A."/>
            <person name="Saw J.H."/>
            <person name="Jorgensen S.L."/>
            <person name="Zaremba-Niedzwiedzka K."/>
            <person name="Martijn J."/>
            <person name="Lind A.E."/>
            <person name="van Eijk R."/>
            <person name="Schleper C."/>
            <person name="Guy L."/>
            <person name="Ettema T.J."/>
        </authorList>
    </citation>
    <scope>NUCLEOTIDE SEQUENCE</scope>
</reference>
<organism evidence="2">
    <name type="scientific">marine sediment metagenome</name>
    <dbReference type="NCBI Taxonomy" id="412755"/>
    <lineage>
        <taxon>unclassified sequences</taxon>
        <taxon>metagenomes</taxon>
        <taxon>ecological metagenomes</taxon>
    </lineage>
</organism>
<feature type="coiled-coil region" evidence="1">
    <location>
        <begin position="171"/>
        <end position="241"/>
    </location>
</feature>
<proteinExistence type="predicted"/>
<sequence length="436" mass="48844">SITIGDPQAIIERSFDFVGENAKQLKGDNKYWIYVKKTVATGELSTADDYDADLSTRAPAEDPNTADKYMQRIIRIRSGSSDELTSSDYSYVASSTTLTISNAQVGDVYKIFYTSATAPATIFSLNDSDPAGIIADSAEIYLYIPASAEQAGSSDYVYRLQSITLDVSFEIEDLREVGEDIKEDLREELEELKEERNTLLDEIGDMKGDLENLGENTKERIEHARNNMESLRDRVSKHGAKYGAQIKKKLEKAKKKAAKRINKRINISVDPETSNEWRGWSDQLGKSVSELVRKSMKFVKNNIGDIAKLEAWGRDMEKVGENIESAVSESGLEDLGEKLESKFGKAKIKPKIKMKIPQKTDIERVKKRVRGLIKLQKSIPIEKLANALNTSNNDAENLIYELVDEGIEGDLEEGVFKFTSTPEDVINKLNSLIDKM</sequence>
<evidence type="ECO:0000313" key="2">
    <source>
        <dbReference type="EMBL" id="KKM74085.1"/>
    </source>
</evidence>
<protein>
    <submittedName>
        <fullName evidence="2">Uncharacterized protein</fullName>
    </submittedName>
</protein>
<dbReference type="Gene3D" id="1.20.120.20">
    <property type="entry name" value="Apolipoprotein"/>
    <property type="match status" value="1"/>
</dbReference>
<comment type="caution">
    <text evidence="2">The sequence shown here is derived from an EMBL/GenBank/DDBJ whole genome shotgun (WGS) entry which is preliminary data.</text>
</comment>
<evidence type="ECO:0000256" key="1">
    <source>
        <dbReference type="SAM" id="Coils"/>
    </source>
</evidence>
<feature type="non-terminal residue" evidence="2">
    <location>
        <position position="1"/>
    </location>
</feature>
<dbReference type="AlphaFoldDB" id="A0A0F9MBN9"/>